<gene>
    <name evidence="1" type="ORF">E0F26_09390</name>
</gene>
<proteinExistence type="predicted"/>
<reference evidence="1 2" key="1">
    <citation type="submission" date="2019-02" db="EMBL/GenBank/DDBJ databases">
        <title>Halieaceae_genomes.</title>
        <authorList>
            <person name="Li S.-H."/>
        </authorList>
    </citation>
    <scope>NUCLEOTIDE SEQUENCE [LARGE SCALE GENOMIC DNA]</scope>
    <source>
        <strain evidence="1 2">JH123</strain>
    </source>
</reference>
<dbReference type="Proteomes" id="UP001317963">
    <property type="component" value="Chromosome"/>
</dbReference>
<keyword evidence="2" id="KW-1185">Reference proteome</keyword>
<dbReference type="EMBL" id="CP036501">
    <property type="protein sequence ID" value="UZP74934.1"/>
    <property type="molecule type" value="Genomic_DNA"/>
</dbReference>
<evidence type="ECO:0008006" key="3">
    <source>
        <dbReference type="Google" id="ProtNLM"/>
    </source>
</evidence>
<name>A0ABY6Q795_9GAMM</name>
<evidence type="ECO:0000313" key="2">
    <source>
        <dbReference type="Proteomes" id="UP001317963"/>
    </source>
</evidence>
<accession>A0ABY6Q795</accession>
<protein>
    <recommendedName>
        <fullName evidence="3">Lipoprotein</fullName>
    </recommendedName>
</protein>
<sequence>MRHALTKLLLSVVLVGCASEEGLQRYARGKAIEPKIVALGLPEITDKRVRVIPIGQLINDKSAVFLDSEGGYYLVSLARPLGGAQGDEVYLLDGREIVLGDSILTLTNDRKTRSQAYTNREFIGGPYERRESRAIAIFQLKDKEHVQDIANLFNR</sequence>
<organism evidence="1 2">
    <name type="scientific">Candidatus Paraluminiphilus aquimaris</name>
    <dbReference type="NCBI Taxonomy" id="2518994"/>
    <lineage>
        <taxon>Bacteria</taxon>
        <taxon>Pseudomonadati</taxon>
        <taxon>Pseudomonadota</taxon>
        <taxon>Gammaproteobacteria</taxon>
        <taxon>Cellvibrionales</taxon>
        <taxon>Halieaceae</taxon>
        <taxon>Candidatus Paraluminiphilus</taxon>
    </lineage>
</organism>
<evidence type="ECO:0000313" key="1">
    <source>
        <dbReference type="EMBL" id="UZP74934.1"/>
    </source>
</evidence>
<dbReference type="RefSeq" id="WP_279241399.1">
    <property type="nucleotide sequence ID" value="NZ_CP036501.1"/>
</dbReference>